<dbReference type="HOGENOM" id="CLU_042941_2_0_1"/>
<dbReference type="Proteomes" id="UP000017559">
    <property type="component" value="Unassembled WGS sequence"/>
</dbReference>
<dbReference type="GO" id="GO:0043386">
    <property type="term" value="P:mycotoxin biosynthetic process"/>
    <property type="evidence" value="ECO:0007669"/>
    <property type="project" value="InterPro"/>
</dbReference>
<dbReference type="InterPro" id="IPR021765">
    <property type="entry name" value="UstYa-like"/>
</dbReference>
<dbReference type="EMBL" id="AWSO01000272">
    <property type="protein sequence ID" value="ESK92612.1"/>
    <property type="molecule type" value="Genomic_DNA"/>
</dbReference>
<dbReference type="PANTHER" id="PTHR33365:SF4">
    <property type="entry name" value="CYCLOCHLOROTINE BIOSYNTHESIS PROTEIN O"/>
    <property type="match status" value="1"/>
</dbReference>
<sequence length="262" mass="30257">MAQEAYKSEDYTPLLQNEPDVELKPTISRDRYSRVKNVIIVIQFIVIASMLLLASTTSQCKKSSPLLYYPQFGSAPVNHLLEEKIVTFRNAIGNDTTKYMGDPSPELDKAWDDLYGFGINKISKDDADQLPVKTVRIPSDPDHYVVALDVYHQLHCLNLIRKAFYWDYYHKLHPGPVINSSISEEEHVPHCIEHLRQSIVCASDVSAIVWYWDVEKNKTISRPAVPHTCKNFDKISEWANQPENRIYWNEFDLYVKPPSDDE</sequence>
<dbReference type="STRING" id="1381753.V2XFY5"/>
<evidence type="ECO:0008006" key="6">
    <source>
        <dbReference type="Google" id="ProtNLM"/>
    </source>
</evidence>
<feature type="transmembrane region" description="Helical" evidence="3">
    <location>
        <begin position="38"/>
        <end position="56"/>
    </location>
</feature>
<comment type="pathway">
    <text evidence="1">Mycotoxin biosynthesis.</text>
</comment>
<keyword evidence="3" id="KW-1133">Transmembrane helix</keyword>
<proteinExistence type="inferred from homology"/>
<evidence type="ECO:0000313" key="5">
    <source>
        <dbReference type="Proteomes" id="UP000017559"/>
    </source>
</evidence>
<dbReference type="KEGG" id="mrr:Moror_4346"/>
<gene>
    <name evidence="4" type="ORF">Moror_4346</name>
</gene>
<organism evidence="4 5">
    <name type="scientific">Moniliophthora roreri (strain MCA 2997)</name>
    <name type="common">Cocoa frosty pod rot fungus</name>
    <name type="synonym">Crinipellis roreri</name>
    <dbReference type="NCBI Taxonomy" id="1381753"/>
    <lineage>
        <taxon>Eukaryota</taxon>
        <taxon>Fungi</taxon>
        <taxon>Dikarya</taxon>
        <taxon>Basidiomycota</taxon>
        <taxon>Agaricomycotina</taxon>
        <taxon>Agaricomycetes</taxon>
        <taxon>Agaricomycetidae</taxon>
        <taxon>Agaricales</taxon>
        <taxon>Marasmiineae</taxon>
        <taxon>Marasmiaceae</taxon>
        <taxon>Moniliophthora</taxon>
    </lineage>
</organism>
<keyword evidence="3" id="KW-0472">Membrane</keyword>
<evidence type="ECO:0000313" key="4">
    <source>
        <dbReference type="EMBL" id="ESK92612.1"/>
    </source>
</evidence>
<accession>V2XFY5</accession>
<dbReference type="PANTHER" id="PTHR33365">
    <property type="entry name" value="YALI0B05434P"/>
    <property type="match status" value="1"/>
</dbReference>
<dbReference type="OrthoDB" id="3687641at2759"/>
<comment type="similarity">
    <text evidence="2">Belongs to the ustYa family.</text>
</comment>
<evidence type="ECO:0000256" key="1">
    <source>
        <dbReference type="ARBA" id="ARBA00004685"/>
    </source>
</evidence>
<dbReference type="AlphaFoldDB" id="V2XFY5"/>
<name>V2XFY5_MONRO</name>
<keyword evidence="5" id="KW-1185">Reference proteome</keyword>
<evidence type="ECO:0000256" key="3">
    <source>
        <dbReference type="SAM" id="Phobius"/>
    </source>
</evidence>
<reference evidence="4 5" key="1">
    <citation type="journal article" date="2014" name="BMC Genomics">
        <title>Genome and secretome analysis of the hemibiotrophic fungal pathogen, Moniliophthora roreri, which causes frosty pod rot disease of cacao: mechanisms of the biotrophic and necrotrophic phases.</title>
        <authorList>
            <person name="Meinhardt L.W."/>
            <person name="Costa G.G.L."/>
            <person name="Thomazella D.P.T."/>
            <person name="Teixeira P.J.P.L."/>
            <person name="Carazzolle M.F."/>
            <person name="Schuster S.C."/>
            <person name="Carlson J.E."/>
            <person name="Guiltinan M.J."/>
            <person name="Mieczkowski P."/>
            <person name="Farmer A."/>
            <person name="Ramaraj T."/>
            <person name="Crozier J."/>
            <person name="Davis R.E."/>
            <person name="Shao J."/>
            <person name="Melnick R.L."/>
            <person name="Pereira G.A.G."/>
            <person name="Bailey B.A."/>
        </authorList>
    </citation>
    <scope>NUCLEOTIDE SEQUENCE [LARGE SCALE GENOMIC DNA]</scope>
    <source>
        <strain evidence="4 5">MCA 2997</strain>
    </source>
</reference>
<keyword evidence="3" id="KW-0812">Transmembrane</keyword>
<dbReference type="Pfam" id="PF11807">
    <property type="entry name" value="UstYa"/>
    <property type="match status" value="1"/>
</dbReference>
<evidence type="ECO:0000256" key="2">
    <source>
        <dbReference type="ARBA" id="ARBA00035112"/>
    </source>
</evidence>
<comment type="caution">
    <text evidence="4">The sequence shown here is derived from an EMBL/GenBank/DDBJ whole genome shotgun (WGS) entry which is preliminary data.</text>
</comment>
<protein>
    <recommendedName>
        <fullName evidence="6">Tat pathway signal sequence</fullName>
    </recommendedName>
</protein>